<feature type="transmembrane region" description="Helical" evidence="1">
    <location>
        <begin position="43"/>
        <end position="63"/>
    </location>
</feature>
<accession>A0A3G8YG38</accession>
<keyword evidence="1" id="KW-0812">Transmembrane</keyword>
<evidence type="ECO:0000256" key="1">
    <source>
        <dbReference type="SAM" id="Phobius"/>
    </source>
</evidence>
<keyword evidence="1" id="KW-1133">Transmembrane helix</keyword>
<keyword evidence="3" id="KW-1185">Reference proteome</keyword>
<gene>
    <name evidence="2" type="ORF">EHF33_15335</name>
</gene>
<reference evidence="2 3" key="1">
    <citation type="submission" date="2018-11" db="EMBL/GenBank/DDBJ databases">
        <title>Deinococcus shelandsis sp. nov., isolated from South Shetland Islands soil of Antarctica.</title>
        <authorList>
            <person name="Tian J."/>
        </authorList>
    </citation>
    <scope>NUCLEOTIDE SEQUENCE [LARGE SCALE GENOMIC DNA]</scope>
    <source>
        <strain evidence="2 3">S14-83T</strain>
    </source>
</reference>
<name>A0A3G8YG38_9DEIO</name>
<sequence length="65" mass="7406">MSTNRTVPVVIVNYDADFPWRVFALRALLLLLDFVFRRTRWAAYAFLILGMACMGVAALLWAVQA</sequence>
<dbReference type="RefSeq" id="WP_124873732.1">
    <property type="nucleotide sequence ID" value="NZ_CP034184.1"/>
</dbReference>
<dbReference type="AlphaFoldDB" id="A0A3G8YG38"/>
<dbReference type="EMBL" id="CP034184">
    <property type="protein sequence ID" value="AZI44262.1"/>
    <property type="molecule type" value="Genomic_DNA"/>
</dbReference>
<proteinExistence type="predicted"/>
<protein>
    <submittedName>
        <fullName evidence="2">Uncharacterized protein</fullName>
    </submittedName>
</protein>
<dbReference type="Proteomes" id="UP000276417">
    <property type="component" value="Chromosome 2"/>
</dbReference>
<evidence type="ECO:0000313" key="3">
    <source>
        <dbReference type="Proteomes" id="UP000276417"/>
    </source>
</evidence>
<dbReference type="KEGG" id="dph:EHF33_15335"/>
<evidence type="ECO:0000313" key="2">
    <source>
        <dbReference type="EMBL" id="AZI44262.1"/>
    </source>
</evidence>
<keyword evidence="1" id="KW-0472">Membrane</keyword>
<organism evidence="2 3">
    <name type="scientific">Deinococcus psychrotolerans</name>
    <dbReference type="NCBI Taxonomy" id="2489213"/>
    <lineage>
        <taxon>Bacteria</taxon>
        <taxon>Thermotogati</taxon>
        <taxon>Deinococcota</taxon>
        <taxon>Deinococci</taxon>
        <taxon>Deinococcales</taxon>
        <taxon>Deinococcaceae</taxon>
        <taxon>Deinococcus</taxon>
    </lineage>
</organism>